<protein>
    <submittedName>
        <fullName evidence="1">Uncharacterized protein</fullName>
    </submittedName>
</protein>
<accession>A0ABD2NUE8</accession>
<dbReference type="AlphaFoldDB" id="A0ABD2NUE8"/>
<reference evidence="1 2" key="1">
    <citation type="journal article" date="2021" name="BMC Biol.">
        <title>Horizontally acquired antibacterial genes associated with adaptive radiation of ladybird beetles.</title>
        <authorList>
            <person name="Li H.S."/>
            <person name="Tang X.F."/>
            <person name="Huang Y.H."/>
            <person name="Xu Z.Y."/>
            <person name="Chen M.L."/>
            <person name="Du X.Y."/>
            <person name="Qiu B.Y."/>
            <person name="Chen P.T."/>
            <person name="Zhang W."/>
            <person name="Slipinski A."/>
            <person name="Escalona H.E."/>
            <person name="Waterhouse R.M."/>
            <person name="Zwick A."/>
            <person name="Pang H."/>
        </authorList>
    </citation>
    <scope>NUCLEOTIDE SEQUENCE [LARGE SCALE GENOMIC DNA]</scope>
    <source>
        <strain evidence="1">SYSU2018</strain>
    </source>
</reference>
<evidence type="ECO:0000313" key="2">
    <source>
        <dbReference type="Proteomes" id="UP001516400"/>
    </source>
</evidence>
<dbReference type="Proteomes" id="UP001516400">
    <property type="component" value="Unassembled WGS sequence"/>
</dbReference>
<keyword evidence="2" id="KW-1185">Reference proteome</keyword>
<gene>
    <name evidence="1" type="ORF">HHI36_005520</name>
</gene>
<organism evidence="1 2">
    <name type="scientific">Cryptolaemus montrouzieri</name>
    <dbReference type="NCBI Taxonomy" id="559131"/>
    <lineage>
        <taxon>Eukaryota</taxon>
        <taxon>Metazoa</taxon>
        <taxon>Ecdysozoa</taxon>
        <taxon>Arthropoda</taxon>
        <taxon>Hexapoda</taxon>
        <taxon>Insecta</taxon>
        <taxon>Pterygota</taxon>
        <taxon>Neoptera</taxon>
        <taxon>Endopterygota</taxon>
        <taxon>Coleoptera</taxon>
        <taxon>Polyphaga</taxon>
        <taxon>Cucujiformia</taxon>
        <taxon>Coccinelloidea</taxon>
        <taxon>Coccinellidae</taxon>
        <taxon>Scymninae</taxon>
        <taxon>Scymnini</taxon>
        <taxon>Cryptolaemus</taxon>
    </lineage>
</organism>
<name>A0ABD2NUE8_9CUCU</name>
<evidence type="ECO:0000313" key="1">
    <source>
        <dbReference type="EMBL" id="KAL3282333.1"/>
    </source>
</evidence>
<dbReference type="EMBL" id="JABFTP020000144">
    <property type="protein sequence ID" value="KAL3282333.1"/>
    <property type="molecule type" value="Genomic_DNA"/>
</dbReference>
<sequence length="144" mass="16232">MATAELVAAKMSNTSRTGRLDQMTDPRCGGVGGLFSVEPCFQLLLPTCENCGLTGNPAHMVESCSRWENERKMVEDRSKRERGFRIITERIKMKELEDKNVVRGFNDGRRIRVGFPAEVSGTKDPNRHDRDLGLVDQRHTLSIP</sequence>
<proteinExistence type="predicted"/>
<comment type="caution">
    <text evidence="1">The sequence shown here is derived from an EMBL/GenBank/DDBJ whole genome shotgun (WGS) entry which is preliminary data.</text>
</comment>